<feature type="compositionally biased region" description="Basic and acidic residues" evidence="1">
    <location>
        <begin position="1"/>
        <end position="15"/>
    </location>
</feature>
<gene>
    <name evidence="2" type="ORF">COCMIDRAFT_34284</name>
</gene>
<dbReference type="EMBL" id="KI963943">
    <property type="protein sequence ID" value="EUC48233.1"/>
    <property type="molecule type" value="Genomic_DNA"/>
</dbReference>
<keyword evidence="3" id="KW-1185">Reference proteome</keyword>
<dbReference type="KEGG" id="bor:COCMIDRAFT_34284"/>
<dbReference type="RefSeq" id="XP_007685226.1">
    <property type="nucleotide sequence ID" value="XM_007687036.1"/>
</dbReference>
<feature type="region of interest" description="Disordered" evidence="1">
    <location>
        <begin position="50"/>
        <end position="69"/>
    </location>
</feature>
<accession>W6ZEC8</accession>
<dbReference type="AlphaFoldDB" id="W6ZEC8"/>
<name>W6ZEC8_COCMI</name>
<dbReference type="HOGENOM" id="CLU_125551_0_0_1"/>
<organism evidence="2 3">
    <name type="scientific">Bipolaris oryzae ATCC 44560</name>
    <dbReference type="NCBI Taxonomy" id="930090"/>
    <lineage>
        <taxon>Eukaryota</taxon>
        <taxon>Fungi</taxon>
        <taxon>Dikarya</taxon>
        <taxon>Ascomycota</taxon>
        <taxon>Pezizomycotina</taxon>
        <taxon>Dothideomycetes</taxon>
        <taxon>Pleosporomycetidae</taxon>
        <taxon>Pleosporales</taxon>
        <taxon>Pleosporineae</taxon>
        <taxon>Pleosporaceae</taxon>
        <taxon>Bipolaris</taxon>
    </lineage>
</organism>
<dbReference type="Proteomes" id="UP000054032">
    <property type="component" value="Unassembled WGS sequence"/>
</dbReference>
<feature type="region of interest" description="Disordered" evidence="1">
    <location>
        <begin position="1"/>
        <end position="39"/>
    </location>
</feature>
<feature type="compositionally biased region" description="Basic and acidic residues" evidence="1">
    <location>
        <begin position="53"/>
        <end position="67"/>
    </location>
</feature>
<evidence type="ECO:0000256" key="1">
    <source>
        <dbReference type="SAM" id="MobiDB-lite"/>
    </source>
</evidence>
<evidence type="ECO:0000313" key="3">
    <source>
        <dbReference type="Proteomes" id="UP000054032"/>
    </source>
</evidence>
<protein>
    <submittedName>
        <fullName evidence="2">Uncharacterized protein</fullName>
    </submittedName>
</protein>
<dbReference type="OrthoDB" id="10325576at2759"/>
<sequence>MVDRGRCRGRSRDHPPNYPYSSLLNESRTPTPTGIPRLVSKAYDLETLSKPTRRFDRDEEKAGDMHPHGRKGIGVRMCGGCGFRYCASTSAKGRGPAKRIIPCEDCSDKEQVQTSDNAGIGGCFEIKIGSGRNAA</sequence>
<feature type="compositionally biased region" description="Polar residues" evidence="1">
    <location>
        <begin position="19"/>
        <end position="32"/>
    </location>
</feature>
<reference evidence="2 3" key="1">
    <citation type="journal article" date="2013" name="PLoS Genet.">
        <title>Comparative genome structure, secondary metabolite, and effector coding capacity across Cochliobolus pathogens.</title>
        <authorList>
            <person name="Condon B.J."/>
            <person name="Leng Y."/>
            <person name="Wu D."/>
            <person name="Bushley K.E."/>
            <person name="Ohm R.A."/>
            <person name="Otillar R."/>
            <person name="Martin J."/>
            <person name="Schackwitz W."/>
            <person name="Grimwood J."/>
            <person name="MohdZainudin N."/>
            <person name="Xue C."/>
            <person name="Wang R."/>
            <person name="Manning V.A."/>
            <person name="Dhillon B."/>
            <person name="Tu Z.J."/>
            <person name="Steffenson B.J."/>
            <person name="Salamov A."/>
            <person name="Sun H."/>
            <person name="Lowry S."/>
            <person name="LaButti K."/>
            <person name="Han J."/>
            <person name="Copeland A."/>
            <person name="Lindquist E."/>
            <person name="Barry K."/>
            <person name="Schmutz J."/>
            <person name="Baker S.E."/>
            <person name="Ciuffetti L.M."/>
            <person name="Grigoriev I.V."/>
            <person name="Zhong S."/>
            <person name="Turgeon B.G."/>
        </authorList>
    </citation>
    <scope>NUCLEOTIDE SEQUENCE [LARGE SCALE GENOMIC DNA]</scope>
    <source>
        <strain evidence="2 3">ATCC 44560</strain>
    </source>
</reference>
<evidence type="ECO:0000313" key="2">
    <source>
        <dbReference type="EMBL" id="EUC48233.1"/>
    </source>
</evidence>
<dbReference type="GeneID" id="19122532"/>
<proteinExistence type="predicted"/>